<sequence length="246" mass="28610">MKQKKERLGLRISKKIINALKQKRISLKRPKENPIYESFEVLKTFKGNYKDFEEYLNSQNTIGIILGARGKGKSVIGMKLLENLKPSRNKSAIGFPKVYLPLWITHIEDINEIQNNSHLLIDESGINFNSRESMSNINKLFSKILFISRHKSLSITLVTQNSSNIDVNAIRQADYLILKPSALLQKDFERKKIQEIYNNVQDHFDEYKNDKRVAYIYSDQFIGFVKNKLPSFWNDNLSKSFAGFKE</sequence>
<protein>
    <recommendedName>
        <fullName evidence="2">Zona occludens toxin N-terminal domain-containing protein</fullName>
    </recommendedName>
</protein>
<organism evidence="1">
    <name type="scientific">marine sediment metagenome</name>
    <dbReference type="NCBI Taxonomy" id="412755"/>
    <lineage>
        <taxon>unclassified sequences</taxon>
        <taxon>metagenomes</taxon>
        <taxon>ecological metagenomes</taxon>
    </lineage>
</organism>
<accession>A0A0F9T456</accession>
<dbReference type="AlphaFoldDB" id="A0A0F9T456"/>
<dbReference type="Gene3D" id="3.40.50.300">
    <property type="entry name" value="P-loop containing nucleotide triphosphate hydrolases"/>
    <property type="match status" value="1"/>
</dbReference>
<evidence type="ECO:0008006" key="2">
    <source>
        <dbReference type="Google" id="ProtNLM"/>
    </source>
</evidence>
<reference evidence="1" key="1">
    <citation type="journal article" date="2015" name="Nature">
        <title>Complex archaea that bridge the gap between prokaryotes and eukaryotes.</title>
        <authorList>
            <person name="Spang A."/>
            <person name="Saw J.H."/>
            <person name="Jorgensen S.L."/>
            <person name="Zaremba-Niedzwiedzka K."/>
            <person name="Martijn J."/>
            <person name="Lind A.E."/>
            <person name="van Eijk R."/>
            <person name="Schleper C."/>
            <person name="Guy L."/>
            <person name="Ettema T.J."/>
        </authorList>
    </citation>
    <scope>NUCLEOTIDE SEQUENCE</scope>
</reference>
<gene>
    <name evidence="1" type="ORF">LCGC14_0374300</name>
</gene>
<dbReference type="EMBL" id="LAZR01000300">
    <property type="protein sequence ID" value="KKN76040.1"/>
    <property type="molecule type" value="Genomic_DNA"/>
</dbReference>
<dbReference type="InterPro" id="IPR027417">
    <property type="entry name" value="P-loop_NTPase"/>
</dbReference>
<proteinExistence type="predicted"/>
<comment type="caution">
    <text evidence="1">The sequence shown here is derived from an EMBL/GenBank/DDBJ whole genome shotgun (WGS) entry which is preliminary data.</text>
</comment>
<name>A0A0F9T456_9ZZZZ</name>
<evidence type="ECO:0000313" key="1">
    <source>
        <dbReference type="EMBL" id="KKN76040.1"/>
    </source>
</evidence>